<dbReference type="SUPFAM" id="SSF55874">
    <property type="entry name" value="ATPase domain of HSP90 chaperone/DNA topoisomerase II/histidine kinase"/>
    <property type="match status" value="1"/>
</dbReference>
<gene>
    <name evidence="8" type="ORF">EDC63_102172</name>
</gene>
<dbReference type="InterPro" id="IPR047347">
    <property type="entry name" value="YvaQ-like_sensor"/>
</dbReference>
<name>A0A4R3YCV2_9PROT</name>
<dbReference type="PANTHER" id="PTHR43065:SF50">
    <property type="entry name" value="HISTIDINE KINASE"/>
    <property type="match status" value="1"/>
</dbReference>
<keyword evidence="4" id="KW-0472">Membrane</keyword>
<keyword evidence="4" id="KW-1133">Transmembrane helix</keyword>
<dbReference type="Gene3D" id="1.10.287.130">
    <property type="match status" value="1"/>
</dbReference>
<dbReference type="InterPro" id="IPR000014">
    <property type="entry name" value="PAS"/>
</dbReference>
<keyword evidence="3" id="KW-0175">Coiled coil</keyword>
<dbReference type="NCBIfam" id="TIGR00229">
    <property type="entry name" value="sensory_box"/>
    <property type="match status" value="3"/>
</dbReference>
<dbReference type="Proteomes" id="UP000295367">
    <property type="component" value="Unassembled WGS sequence"/>
</dbReference>
<feature type="domain" description="PAC" evidence="7">
    <location>
        <begin position="437"/>
        <end position="491"/>
    </location>
</feature>
<evidence type="ECO:0000256" key="2">
    <source>
        <dbReference type="ARBA" id="ARBA00012438"/>
    </source>
</evidence>
<evidence type="ECO:0000313" key="9">
    <source>
        <dbReference type="Proteomes" id="UP000295367"/>
    </source>
</evidence>
<feature type="domain" description="PAC" evidence="7">
    <location>
        <begin position="311"/>
        <end position="363"/>
    </location>
</feature>
<dbReference type="Gene3D" id="3.30.565.10">
    <property type="entry name" value="Histidine kinase-like ATPase, C-terminal domain"/>
    <property type="match status" value="1"/>
</dbReference>
<keyword evidence="9" id="KW-1185">Reference proteome</keyword>
<dbReference type="PROSITE" id="PS50112">
    <property type="entry name" value="PAS"/>
    <property type="match status" value="2"/>
</dbReference>
<dbReference type="SUPFAM" id="SSF47384">
    <property type="entry name" value="Homodimeric domain of signal transducing histidine kinase"/>
    <property type="match status" value="1"/>
</dbReference>
<comment type="caution">
    <text evidence="8">The sequence shown here is derived from an EMBL/GenBank/DDBJ whole genome shotgun (WGS) entry which is preliminary data.</text>
</comment>
<dbReference type="PROSITE" id="PS50113">
    <property type="entry name" value="PAC"/>
    <property type="match status" value="3"/>
</dbReference>
<dbReference type="Pfam" id="PF02518">
    <property type="entry name" value="HATPase_c"/>
    <property type="match status" value="1"/>
</dbReference>
<dbReference type="InterPro" id="IPR004358">
    <property type="entry name" value="Sig_transdc_His_kin-like_C"/>
</dbReference>
<accession>A0A4R3YCV2</accession>
<dbReference type="InterPro" id="IPR035965">
    <property type="entry name" value="PAS-like_dom_sf"/>
</dbReference>
<dbReference type="GO" id="GO:0000155">
    <property type="term" value="F:phosphorelay sensor kinase activity"/>
    <property type="evidence" value="ECO:0007669"/>
    <property type="project" value="InterPro"/>
</dbReference>
<evidence type="ECO:0000256" key="1">
    <source>
        <dbReference type="ARBA" id="ARBA00000085"/>
    </source>
</evidence>
<dbReference type="CDD" id="cd00130">
    <property type="entry name" value="PAS"/>
    <property type="match status" value="3"/>
</dbReference>
<evidence type="ECO:0000259" key="7">
    <source>
        <dbReference type="PROSITE" id="PS50113"/>
    </source>
</evidence>
<evidence type="ECO:0000256" key="3">
    <source>
        <dbReference type="SAM" id="Coils"/>
    </source>
</evidence>
<protein>
    <recommendedName>
        <fullName evidence="2">histidine kinase</fullName>
        <ecNumber evidence="2">2.7.13.3</ecNumber>
    </recommendedName>
</protein>
<dbReference type="Pfam" id="PF13426">
    <property type="entry name" value="PAS_9"/>
    <property type="match status" value="1"/>
</dbReference>
<reference evidence="8 9" key="1">
    <citation type="submission" date="2019-03" db="EMBL/GenBank/DDBJ databases">
        <title>Genomic Encyclopedia of Type Strains, Phase IV (KMG-IV): sequencing the most valuable type-strain genomes for metagenomic binning, comparative biology and taxonomic classification.</title>
        <authorList>
            <person name="Goeker M."/>
        </authorList>
    </citation>
    <scope>NUCLEOTIDE SEQUENCE [LARGE SCALE GENOMIC DNA]</scope>
    <source>
        <strain evidence="8 9">DSM 100309</strain>
    </source>
</reference>
<keyword evidence="4" id="KW-0812">Transmembrane</keyword>
<dbReference type="CDD" id="cd19411">
    <property type="entry name" value="MCP2201-like_sensor"/>
    <property type="match status" value="1"/>
</dbReference>
<feature type="domain" description="PAS" evidence="6">
    <location>
        <begin position="531"/>
        <end position="603"/>
    </location>
</feature>
<organism evidence="8 9">
    <name type="scientific">Sulfurirhabdus autotrophica</name>
    <dbReference type="NCBI Taxonomy" id="1706046"/>
    <lineage>
        <taxon>Bacteria</taxon>
        <taxon>Pseudomonadati</taxon>
        <taxon>Pseudomonadota</taxon>
        <taxon>Betaproteobacteria</taxon>
        <taxon>Nitrosomonadales</taxon>
        <taxon>Sulfuricellaceae</taxon>
        <taxon>Sulfurirhabdus</taxon>
    </lineage>
</organism>
<proteinExistence type="predicted"/>
<dbReference type="InterPro" id="IPR024478">
    <property type="entry name" value="HlyB_4HB_MCP"/>
</dbReference>
<feature type="transmembrane region" description="Helical" evidence="4">
    <location>
        <begin position="202"/>
        <end position="224"/>
    </location>
</feature>
<dbReference type="SMART" id="SM00387">
    <property type="entry name" value="HATPase_c"/>
    <property type="match status" value="1"/>
</dbReference>
<dbReference type="EMBL" id="SMCO01000002">
    <property type="protein sequence ID" value="TCV89652.1"/>
    <property type="molecule type" value="Genomic_DNA"/>
</dbReference>
<feature type="domain" description="Histidine kinase" evidence="5">
    <location>
        <begin position="692"/>
        <end position="936"/>
    </location>
</feature>
<dbReference type="SMART" id="SM00086">
    <property type="entry name" value="PAC"/>
    <property type="match status" value="3"/>
</dbReference>
<dbReference type="SUPFAM" id="SSF55785">
    <property type="entry name" value="PYP-like sensor domain (PAS domain)"/>
    <property type="match status" value="3"/>
</dbReference>
<dbReference type="PROSITE" id="PS50109">
    <property type="entry name" value="HIS_KIN"/>
    <property type="match status" value="1"/>
</dbReference>
<dbReference type="CDD" id="cd16943">
    <property type="entry name" value="HATPase_AtoS-like"/>
    <property type="match status" value="1"/>
</dbReference>
<dbReference type="Gene3D" id="3.30.450.20">
    <property type="entry name" value="PAS domain"/>
    <property type="match status" value="3"/>
</dbReference>
<evidence type="ECO:0000259" key="6">
    <source>
        <dbReference type="PROSITE" id="PS50112"/>
    </source>
</evidence>
<dbReference type="PANTHER" id="PTHR43065">
    <property type="entry name" value="SENSOR HISTIDINE KINASE"/>
    <property type="match status" value="1"/>
</dbReference>
<dbReference type="InterPro" id="IPR001610">
    <property type="entry name" value="PAC"/>
</dbReference>
<evidence type="ECO:0000313" key="8">
    <source>
        <dbReference type="EMBL" id="TCV89652.1"/>
    </source>
</evidence>
<dbReference type="InterPro" id="IPR013656">
    <property type="entry name" value="PAS_4"/>
</dbReference>
<dbReference type="InterPro" id="IPR000700">
    <property type="entry name" value="PAS-assoc_C"/>
</dbReference>
<dbReference type="AlphaFoldDB" id="A0A4R3YCV2"/>
<feature type="domain" description="PAS" evidence="6">
    <location>
        <begin position="381"/>
        <end position="422"/>
    </location>
</feature>
<evidence type="ECO:0000259" key="5">
    <source>
        <dbReference type="PROSITE" id="PS50109"/>
    </source>
</evidence>
<comment type="catalytic activity">
    <reaction evidence="1">
        <text>ATP + protein L-histidine = ADP + protein N-phospho-L-histidine.</text>
        <dbReference type="EC" id="2.7.13.3"/>
    </reaction>
</comment>
<dbReference type="EC" id="2.7.13.3" evidence="2"/>
<dbReference type="RefSeq" id="WP_124947038.1">
    <property type="nucleotide sequence ID" value="NZ_SMCO01000002.1"/>
</dbReference>
<dbReference type="InterPro" id="IPR036097">
    <property type="entry name" value="HisK_dim/P_sf"/>
</dbReference>
<feature type="coiled-coil region" evidence="3">
    <location>
        <begin position="644"/>
        <end position="683"/>
    </location>
</feature>
<feature type="transmembrane region" description="Helical" evidence="4">
    <location>
        <begin position="25"/>
        <end position="45"/>
    </location>
</feature>
<dbReference type="OrthoDB" id="9808408at2"/>
<dbReference type="InterPro" id="IPR036890">
    <property type="entry name" value="HATPase_C_sf"/>
</dbReference>
<sequence length="953" mass="107361">MNNMTNKMAEHIHSIKTSKKQSLKVIGVGFAIVMLLMIFLVIFSLSRLHINNQQLEKIVTGHNVKAAFAYKMQFIARERIILLQAIINTVDVFDRDVLIERFHALAPKFLEAMNAELKQDMVEEEKALIDLQRKHMSTAAPIQEEVLLLALDGETDKSVSLLLNKAVPAQDKTLDVLGQFINLQFEQASQVAASAKQSYQDAVYLLTVSGLVALVLSIFIALFVNRKMSGLMTSLRGKEQEARILLDNIPDLVWLKDCESHYVWANPQFELASALEPGKVTGLSDREVWQASEAVLCQSDDRKAMESHTTIQSEYALTNHAGKSRQFATSRTPIYDEAGQCKGVLGVAYDITERNQLIEKIRDAGIELQFQKTALDQHAIVSIADVRGNIIYVNDKFCEISKYGRDELLGKNHRVLKSGFHPPAFFHEMWATITEGHTWQGEVCNRAKGDGLYWVKTTIVPFLDENGLPLRYVSIRTDITQVKAAEQLLQRSQEELEKVVQERTSELMEAKHALEADVQVRQQTEAALSEQLHFTRELMEVLPNPLFYKGVDGIYIGVNKAWETFFGRNRLDVIGKTVSDLYAVQPEVAQKHLEMDRQLFEHEGSQSYEISMEGPDGNIRHAVYYKATYTKFDGGLAGLVGTIVDVSERKIAEANIRQRNLELNELNQKLQETQNQLLQSEKMASVGQLAAGVAHEINNPIGYVYSNLGTLDKYVKDMFSMLEVYEQVEPGIADAEALARLQIAKQKYELEFLKQDVSELMNESKDGISRVKKIVQDLKDFSHVDVSEEWHWADLIKGINSTLNIVSNEIKYKAEVIKEYSDIPEVECLSSQVNQVFMNLLVNAAHAIEERGVITIRTGMQGDEVWVEISDTGKGIAPENLKRIFDPFFTTKPIGKGTGLGLSLSYGIIQKHHGRIEVQSEVDKGTTFRVCLPLSRQDFDDQGNTHTGQLSTH</sequence>
<dbReference type="InterPro" id="IPR003594">
    <property type="entry name" value="HATPase_dom"/>
</dbReference>
<dbReference type="Pfam" id="PF12729">
    <property type="entry name" value="4HB_MCP_1"/>
    <property type="match status" value="1"/>
</dbReference>
<dbReference type="InterPro" id="IPR005467">
    <property type="entry name" value="His_kinase_dom"/>
</dbReference>
<dbReference type="PRINTS" id="PR00344">
    <property type="entry name" value="BCTRLSENSOR"/>
</dbReference>
<dbReference type="Pfam" id="PF08448">
    <property type="entry name" value="PAS_4"/>
    <property type="match status" value="2"/>
</dbReference>
<feature type="domain" description="PAC" evidence="7">
    <location>
        <begin position="606"/>
        <end position="658"/>
    </location>
</feature>
<dbReference type="SMART" id="SM00091">
    <property type="entry name" value="PAS"/>
    <property type="match status" value="3"/>
</dbReference>
<evidence type="ECO:0000256" key="4">
    <source>
        <dbReference type="SAM" id="Phobius"/>
    </source>
</evidence>